<dbReference type="PROSITE" id="PS00444">
    <property type="entry name" value="POLYPRENYL_SYNTHASE_2"/>
    <property type="match status" value="1"/>
</dbReference>
<dbReference type="GO" id="GO:0046872">
    <property type="term" value="F:metal ion binding"/>
    <property type="evidence" value="ECO:0007669"/>
    <property type="project" value="UniProtKB-KW"/>
</dbReference>
<comment type="caution">
    <text evidence="7">The sequence shown here is derived from an EMBL/GenBank/DDBJ whole genome shotgun (WGS) entry which is preliminary data.</text>
</comment>
<dbReference type="AlphaFoldDB" id="A0AAE3NZB4"/>
<evidence type="ECO:0000256" key="2">
    <source>
        <dbReference type="ARBA" id="ARBA00006706"/>
    </source>
</evidence>
<proteinExistence type="inferred from homology"/>
<keyword evidence="5" id="KW-0460">Magnesium</keyword>
<sequence length="331" mass="37438">MNITFEEFSNIYNLETNKIEKLLSKLLNNRKPKSLYEPCEYLLSGGGKRLRPFLVLISSRATGGKFKDVYNAAIGIEVLHNFTLAHDDIMDNSDLRRGRLTLHKKYDINTAILAGDNLIAIAYESLLKDCKSNVKKIVQTFTQGIIEVCEGQSLDKEFESRNDVSISEYKKMIYKKTAALAEMSCKIGSLIVNANKKYVNAVSQYGKNLGIAFQIQDDLLDIIAEEEKFGKKIGSDLIEGKKTFLFLNAIKKAVNESDIQLLNNVIKNKGIKPNEVSIYRKLYFDLGVIDLTKKEIEKYTKLALKSLEILPNNDGKQLMIHLANSLINRNK</sequence>
<dbReference type="InterPro" id="IPR000092">
    <property type="entry name" value="Polyprenyl_synt"/>
</dbReference>
<dbReference type="Proteomes" id="UP001221302">
    <property type="component" value="Unassembled WGS sequence"/>
</dbReference>
<dbReference type="RefSeq" id="WP_321535239.1">
    <property type="nucleotide sequence ID" value="NZ_JARGDL010000004.1"/>
</dbReference>
<reference evidence="7" key="1">
    <citation type="submission" date="2023-03" db="EMBL/GenBank/DDBJ databases">
        <title>Stygiobacter electus gen. nov., sp. nov., facultatively anaerobic thermotolerant bacterium of the class Ignavibacteria from a well of Yessentuki mineral water deposit.</title>
        <authorList>
            <person name="Podosokorskaya O.A."/>
            <person name="Elcheninov A.G."/>
            <person name="Petrova N.F."/>
            <person name="Zavarzina D.G."/>
            <person name="Kublanov I.V."/>
            <person name="Merkel A.Y."/>
        </authorList>
    </citation>
    <scope>NUCLEOTIDE SEQUENCE</scope>
    <source>
        <strain evidence="7">09-Me</strain>
    </source>
</reference>
<evidence type="ECO:0000256" key="6">
    <source>
        <dbReference type="RuleBase" id="RU004466"/>
    </source>
</evidence>
<evidence type="ECO:0000256" key="1">
    <source>
        <dbReference type="ARBA" id="ARBA00001946"/>
    </source>
</evidence>
<keyword evidence="8" id="KW-1185">Reference proteome</keyword>
<evidence type="ECO:0000256" key="4">
    <source>
        <dbReference type="ARBA" id="ARBA00022723"/>
    </source>
</evidence>
<dbReference type="GO" id="GO:0008299">
    <property type="term" value="P:isoprenoid biosynthetic process"/>
    <property type="evidence" value="ECO:0007669"/>
    <property type="project" value="InterPro"/>
</dbReference>
<gene>
    <name evidence="7" type="ORF">P0M35_04865</name>
</gene>
<dbReference type="PANTHER" id="PTHR12001">
    <property type="entry name" value="GERANYLGERANYL PYROPHOSPHATE SYNTHASE"/>
    <property type="match status" value="1"/>
</dbReference>
<keyword evidence="4" id="KW-0479">Metal-binding</keyword>
<comment type="similarity">
    <text evidence="2 6">Belongs to the FPP/GGPP synthase family.</text>
</comment>
<accession>A0AAE3NZB4</accession>
<dbReference type="InterPro" id="IPR008949">
    <property type="entry name" value="Isoprenoid_synthase_dom_sf"/>
</dbReference>
<evidence type="ECO:0000256" key="5">
    <source>
        <dbReference type="ARBA" id="ARBA00022842"/>
    </source>
</evidence>
<dbReference type="SUPFAM" id="SSF48576">
    <property type="entry name" value="Terpenoid synthases"/>
    <property type="match status" value="1"/>
</dbReference>
<dbReference type="CDD" id="cd00685">
    <property type="entry name" value="Trans_IPPS_HT"/>
    <property type="match status" value="1"/>
</dbReference>
<comment type="cofactor">
    <cofactor evidence="1">
        <name>Mg(2+)</name>
        <dbReference type="ChEBI" id="CHEBI:18420"/>
    </cofactor>
</comment>
<dbReference type="PANTHER" id="PTHR12001:SF85">
    <property type="entry name" value="SHORT CHAIN ISOPRENYL DIPHOSPHATE SYNTHASE"/>
    <property type="match status" value="1"/>
</dbReference>
<dbReference type="Gene3D" id="1.10.600.10">
    <property type="entry name" value="Farnesyl Diphosphate Synthase"/>
    <property type="match status" value="1"/>
</dbReference>
<dbReference type="Pfam" id="PF00348">
    <property type="entry name" value="polyprenyl_synt"/>
    <property type="match status" value="1"/>
</dbReference>
<name>A0AAE3NZB4_9BACT</name>
<protein>
    <submittedName>
        <fullName evidence="7">Polyprenyl synthetase family protein</fullName>
    </submittedName>
</protein>
<dbReference type="GO" id="GO:0004659">
    <property type="term" value="F:prenyltransferase activity"/>
    <property type="evidence" value="ECO:0007669"/>
    <property type="project" value="InterPro"/>
</dbReference>
<organism evidence="7 8">
    <name type="scientific">Stygiobacter electus</name>
    <dbReference type="NCBI Taxonomy" id="3032292"/>
    <lineage>
        <taxon>Bacteria</taxon>
        <taxon>Pseudomonadati</taxon>
        <taxon>Ignavibacteriota</taxon>
        <taxon>Ignavibacteria</taxon>
        <taxon>Ignavibacteriales</taxon>
        <taxon>Melioribacteraceae</taxon>
        <taxon>Stygiobacter</taxon>
    </lineage>
</organism>
<evidence type="ECO:0000313" key="7">
    <source>
        <dbReference type="EMBL" id="MDF1611472.1"/>
    </source>
</evidence>
<dbReference type="EMBL" id="JARGDL010000004">
    <property type="protein sequence ID" value="MDF1611472.1"/>
    <property type="molecule type" value="Genomic_DNA"/>
</dbReference>
<evidence type="ECO:0000313" key="8">
    <source>
        <dbReference type="Proteomes" id="UP001221302"/>
    </source>
</evidence>
<keyword evidence="3 6" id="KW-0808">Transferase</keyword>
<dbReference type="SFLD" id="SFLDS00005">
    <property type="entry name" value="Isoprenoid_Synthase_Type_I"/>
    <property type="match status" value="1"/>
</dbReference>
<dbReference type="SFLD" id="SFLDG01017">
    <property type="entry name" value="Polyprenyl_Transferase_Like"/>
    <property type="match status" value="1"/>
</dbReference>
<evidence type="ECO:0000256" key="3">
    <source>
        <dbReference type="ARBA" id="ARBA00022679"/>
    </source>
</evidence>
<dbReference type="InterPro" id="IPR033749">
    <property type="entry name" value="Polyprenyl_synt_CS"/>
</dbReference>